<proteinExistence type="predicted"/>
<dbReference type="AlphaFoldDB" id="A0AA37MJF4"/>
<dbReference type="Proteomes" id="UP000887043">
    <property type="component" value="Unassembled WGS sequence"/>
</dbReference>
<name>A0AA37MJF4_SEGBR</name>
<gene>
    <name evidence="1" type="ORF">PRRU23_22110</name>
</gene>
<evidence type="ECO:0000313" key="1">
    <source>
        <dbReference type="EMBL" id="GJG28511.1"/>
    </source>
</evidence>
<sequence>MKFNVLYEGAFHFNDTGIQPFKYNGKELDKVHGLNTYASGISTYVNTGKVSVQFRPNNIKI</sequence>
<accession>A0AA37MJF4</accession>
<reference evidence="1" key="1">
    <citation type="submission" date="2021-08" db="EMBL/GenBank/DDBJ databases">
        <title>Prevotella lacticifex sp. nov., isolated from rumen of cow.</title>
        <authorList>
            <person name="Shinkai T."/>
            <person name="Ikeyama N."/>
            <person name="Kumagai M."/>
            <person name="Ohmori H."/>
            <person name="Sakamoto M."/>
            <person name="Ohkuma M."/>
            <person name="Mitsumori M."/>
        </authorList>
    </citation>
    <scope>NUCLEOTIDE SEQUENCE</scope>
    <source>
        <strain evidence="1">DSM 11371</strain>
    </source>
</reference>
<evidence type="ECO:0000313" key="2">
    <source>
        <dbReference type="Proteomes" id="UP000887043"/>
    </source>
</evidence>
<comment type="caution">
    <text evidence="1">The sequence shown here is derived from an EMBL/GenBank/DDBJ whole genome shotgun (WGS) entry which is preliminary data.</text>
</comment>
<organism evidence="1 2">
    <name type="scientific">Segatella bryantii</name>
    <name type="common">Prevotella bryantii</name>
    <dbReference type="NCBI Taxonomy" id="77095"/>
    <lineage>
        <taxon>Bacteria</taxon>
        <taxon>Pseudomonadati</taxon>
        <taxon>Bacteroidota</taxon>
        <taxon>Bacteroidia</taxon>
        <taxon>Bacteroidales</taxon>
        <taxon>Prevotellaceae</taxon>
        <taxon>Segatella</taxon>
    </lineage>
</organism>
<protein>
    <submittedName>
        <fullName evidence="1">Uncharacterized protein</fullName>
    </submittedName>
</protein>
<dbReference type="EMBL" id="BPTR01000001">
    <property type="protein sequence ID" value="GJG28511.1"/>
    <property type="molecule type" value="Genomic_DNA"/>
</dbReference>